<dbReference type="AlphaFoldDB" id="A0A163AJK5"/>
<dbReference type="PANTHER" id="PTHR23088:SF27">
    <property type="entry name" value="DEAMINATED GLUTATHIONE AMIDASE"/>
    <property type="match status" value="1"/>
</dbReference>
<dbReference type="PANTHER" id="PTHR23088">
    <property type="entry name" value="NITRILASE-RELATED"/>
    <property type="match status" value="1"/>
</dbReference>
<dbReference type="CDD" id="cd07572">
    <property type="entry name" value="nit"/>
    <property type="match status" value="1"/>
</dbReference>
<evidence type="ECO:0000259" key="2">
    <source>
        <dbReference type="PROSITE" id="PS50263"/>
    </source>
</evidence>
<dbReference type="InterPro" id="IPR045254">
    <property type="entry name" value="Nit1/2_C-N_Hydrolase"/>
</dbReference>
<dbReference type="PROSITE" id="PS50263">
    <property type="entry name" value="CN_HYDROLASE"/>
    <property type="match status" value="1"/>
</dbReference>
<protein>
    <submittedName>
        <fullName evidence="3">Hydrolase</fullName>
    </submittedName>
</protein>
<sequence>MQALKMPLAAVGQICSTASLSHNLQQCQKLVKKASEAGAAALFLPEASDYINTNPSLKLCKSVDDSEFVQGLLQSAKQYKLPISVGIHEPAAGDKTKNTLIWINEEGKITQRYQKLHLFDVDIKDGPSLQESKSVERGTELPLPFDTALGKIGMQICFDMRFPEPGLVYAKRGAHIVTYPSAFTTATGEAGHWHMLLRARAIETQSYIVAAGQVGKHDEEGKRHSYGHSMIIDPWGRIVAELGGEADEHGRGLDEGEIACAEIDIEYVEKIRKEIPLTRRTDVYAELS</sequence>
<dbReference type="SUPFAM" id="SSF56317">
    <property type="entry name" value="Carbon-nitrogen hydrolase"/>
    <property type="match status" value="1"/>
</dbReference>
<dbReference type="EMBL" id="JYNV01000253">
    <property type="protein sequence ID" value="KZM21226.1"/>
    <property type="molecule type" value="Genomic_DNA"/>
</dbReference>
<dbReference type="GO" id="GO:0043605">
    <property type="term" value="P:amide catabolic process"/>
    <property type="evidence" value="ECO:0007669"/>
    <property type="project" value="EnsemblFungi"/>
</dbReference>
<comment type="caution">
    <text evidence="3">The sequence shown here is derived from an EMBL/GenBank/DDBJ whole genome shotgun (WGS) entry which is preliminary data.</text>
</comment>
<keyword evidence="4" id="KW-1185">Reference proteome</keyword>
<organism evidence="3 4">
    <name type="scientific">Didymella rabiei</name>
    <name type="common">Chickpea ascochyta blight fungus</name>
    <name type="synonym">Mycosphaerella rabiei</name>
    <dbReference type="NCBI Taxonomy" id="5454"/>
    <lineage>
        <taxon>Eukaryota</taxon>
        <taxon>Fungi</taxon>
        <taxon>Dikarya</taxon>
        <taxon>Ascomycota</taxon>
        <taxon>Pezizomycotina</taxon>
        <taxon>Dothideomycetes</taxon>
        <taxon>Pleosporomycetidae</taxon>
        <taxon>Pleosporales</taxon>
        <taxon>Pleosporineae</taxon>
        <taxon>Didymellaceae</taxon>
        <taxon>Ascochyta</taxon>
    </lineage>
</organism>
<dbReference type="Pfam" id="PF00795">
    <property type="entry name" value="CN_hydrolase"/>
    <property type="match status" value="1"/>
</dbReference>
<dbReference type="Gene3D" id="3.60.110.10">
    <property type="entry name" value="Carbon-nitrogen hydrolase"/>
    <property type="match status" value="1"/>
</dbReference>
<evidence type="ECO:0000256" key="1">
    <source>
        <dbReference type="ARBA" id="ARBA00022801"/>
    </source>
</evidence>
<accession>A0A163AJK5</accession>
<proteinExistence type="predicted"/>
<evidence type="ECO:0000313" key="4">
    <source>
        <dbReference type="Proteomes" id="UP000076837"/>
    </source>
</evidence>
<dbReference type="InterPro" id="IPR003010">
    <property type="entry name" value="C-N_Hydrolase"/>
</dbReference>
<evidence type="ECO:0000313" key="3">
    <source>
        <dbReference type="EMBL" id="KZM21226.1"/>
    </source>
</evidence>
<gene>
    <name evidence="3" type="ORF">ST47_g7640</name>
</gene>
<dbReference type="STRING" id="5454.A0A163AJK5"/>
<dbReference type="InterPro" id="IPR036526">
    <property type="entry name" value="C-N_Hydrolase_sf"/>
</dbReference>
<feature type="domain" description="CN hydrolase" evidence="2">
    <location>
        <begin position="6"/>
        <end position="265"/>
    </location>
</feature>
<keyword evidence="1 3" id="KW-0378">Hydrolase</keyword>
<dbReference type="Proteomes" id="UP000076837">
    <property type="component" value="Unassembled WGS sequence"/>
</dbReference>
<reference evidence="3 4" key="1">
    <citation type="journal article" date="2016" name="Sci. Rep.">
        <title>Draft genome sequencing and secretome analysis of fungal phytopathogen Ascochyta rabiei provides insight into the necrotrophic effector repertoire.</title>
        <authorList>
            <person name="Verma S."/>
            <person name="Gazara R.K."/>
            <person name="Nizam S."/>
            <person name="Parween S."/>
            <person name="Chattopadhyay D."/>
            <person name="Verma P.K."/>
        </authorList>
    </citation>
    <scope>NUCLEOTIDE SEQUENCE [LARGE SCALE GENOMIC DNA]</scope>
    <source>
        <strain evidence="3 4">ArDII</strain>
    </source>
</reference>
<dbReference type="GO" id="GO:0110050">
    <property type="term" value="F:deaminated glutathione amidase activity"/>
    <property type="evidence" value="ECO:0007669"/>
    <property type="project" value="EnsemblFungi"/>
</dbReference>
<name>A0A163AJK5_DIDRA</name>